<protein>
    <submittedName>
        <fullName evidence="2">Uncharacterized protein</fullName>
    </submittedName>
</protein>
<dbReference type="EMBL" id="CACRSY010000010">
    <property type="protein sequence ID" value="VYT03144.1"/>
    <property type="molecule type" value="Genomic_DNA"/>
</dbReference>
<organism evidence="2">
    <name type="scientific">Blautia hansenii</name>
    <name type="common">Ruminococcus hansenii</name>
    <dbReference type="NCBI Taxonomy" id="1322"/>
    <lineage>
        <taxon>Bacteria</taxon>
        <taxon>Bacillati</taxon>
        <taxon>Bacillota</taxon>
        <taxon>Clostridia</taxon>
        <taxon>Lachnospirales</taxon>
        <taxon>Lachnospiraceae</taxon>
        <taxon>Blautia</taxon>
    </lineage>
</organism>
<sequence>MRIKEKRGEGGLRKKGILLCFMSFLLLGGCEKKENTPNPQEALQQEENQKPEVSLSENLWDFEFSIGEDVWKLPAELSKWEEKGWSIDEKQEETMLDGEAYIEGETLKNQEQEISVDFVNPEGEKKPLKQCYVGGILLKYEEKAPYYQLPSGITLGESTLVQVTDKFGTPTDEYEEKEDIYITYEYGKYKEAELVFHIEDEVLYQVRMKNYREPENEEEPISEEIPKEVKEYQAPEEYNGDFQEYVVKYDNSFYQIPAPVSQFVENGWKISKEGSDTYVKAGRHGYVTLEKNGQSLYAVVKNYGEATTNIQNTFVTNLSGDFDVTKVSIGVGDEIVLGMPAEEMKQRLEGSVYQKEEDEKGENYFIYSDESKKNFIRIFVDKDLQLVREIEVSNSPETLDEYEENEDEKTNPSDALLNEEKITEE</sequence>
<reference evidence="2" key="1">
    <citation type="submission" date="2019-11" db="EMBL/GenBank/DDBJ databases">
        <authorList>
            <person name="Feng L."/>
        </authorList>
    </citation>
    <scope>NUCLEOTIDE SEQUENCE</scope>
    <source>
        <strain evidence="2">BhanseniiLFYP23</strain>
    </source>
</reference>
<evidence type="ECO:0000256" key="1">
    <source>
        <dbReference type="SAM" id="MobiDB-lite"/>
    </source>
</evidence>
<dbReference type="AlphaFoldDB" id="A0A6N2TBE9"/>
<dbReference type="PROSITE" id="PS51257">
    <property type="entry name" value="PROKAR_LIPOPROTEIN"/>
    <property type="match status" value="1"/>
</dbReference>
<name>A0A6N2TBE9_BLAHA</name>
<proteinExistence type="predicted"/>
<evidence type="ECO:0000313" key="2">
    <source>
        <dbReference type="EMBL" id="VYT03144.1"/>
    </source>
</evidence>
<feature type="compositionally biased region" description="Acidic residues" evidence="1">
    <location>
        <begin position="398"/>
        <end position="407"/>
    </location>
</feature>
<feature type="region of interest" description="Disordered" evidence="1">
    <location>
        <begin position="393"/>
        <end position="425"/>
    </location>
</feature>
<accession>A0A6N2TBE9</accession>
<gene>
    <name evidence="2" type="ORF">BHLFYP23_02528</name>
</gene>